<accession>A0ACB9F7J6</accession>
<reference evidence="1 2" key="2">
    <citation type="journal article" date="2022" name="Mol. Ecol. Resour.">
        <title>The genomes of chicory, endive, great burdock and yacon provide insights into Asteraceae paleo-polyploidization history and plant inulin production.</title>
        <authorList>
            <person name="Fan W."/>
            <person name="Wang S."/>
            <person name="Wang H."/>
            <person name="Wang A."/>
            <person name="Jiang F."/>
            <person name="Liu H."/>
            <person name="Zhao H."/>
            <person name="Xu D."/>
            <person name="Zhang Y."/>
        </authorList>
    </citation>
    <scope>NUCLEOTIDE SEQUENCE [LARGE SCALE GENOMIC DNA]</scope>
    <source>
        <strain evidence="2">cv. Punajuju</strain>
        <tissue evidence="1">Leaves</tissue>
    </source>
</reference>
<proteinExistence type="predicted"/>
<organism evidence="1 2">
    <name type="scientific">Cichorium intybus</name>
    <name type="common">Chicory</name>
    <dbReference type="NCBI Taxonomy" id="13427"/>
    <lineage>
        <taxon>Eukaryota</taxon>
        <taxon>Viridiplantae</taxon>
        <taxon>Streptophyta</taxon>
        <taxon>Embryophyta</taxon>
        <taxon>Tracheophyta</taxon>
        <taxon>Spermatophyta</taxon>
        <taxon>Magnoliopsida</taxon>
        <taxon>eudicotyledons</taxon>
        <taxon>Gunneridae</taxon>
        <taxon>Pentapetalae</taxon>
        <taxon>asterids</taxon>
        <taxon>campanulids</taxon>
        <taxon>Asterales</taxon>
        <taxon>Asteraceae</taxon>
        <taxon>Cichorioideae</taxon>
        <taxon>Cichorieae</taxon>
        <taxon>Cichoriinae</taxon>
        <taxon>Cichorium</taxon>
    </lineage>
</organism>
<evidence type="ECO:0000313" key="2">
    <source>
        <dbReference type="Proteomes" id="UP001055811"/>
    </source>
</evidence>
<reference evidence="2" key="1">
    <citation type="journal article" date="2022" name="Mol. Ecol. Resour.">
        <title>The genomes of chicory, endive, great burdock and yacon provide insights into Asteraceae palaeo-polyploidization history and plant inulin production.</title>
        <authorList>
            <person name="Fan W."/>
            <person name="Wang S."/>
            <person name="Wang H."/>
            <person name="Wang A."/>
            <person name="Jiang F."/>
            <person name="Liu H."/>
            <person name="Zhao H."/>
            <person name="Xu D."/>
            <person name="Zhang Y."/>
        </authorList>
    </citation>
    <scope>NUCLEOTIDE SEQUENCE [LARGE SCALE GENOMIC DNA]</scope>
    <source>
        <strain evidence="2">cv. Punajuju</strain>
    </source>
</reference>
<dbReference type="EMBL" id="CM042011">
    <property type="protein sequence ID" value="KAI3766926.1"/>
    <property type="molecule type" value="Genomic_DNA"/>
</dbReference>
<protein>
    <submittedName>
        <fullName evidence="1">Uncharacterized protein</fullName>
    </submittedName>
</protein>
<comment type="caution">
    <text evidence="1">The sequence shown here is derived from an EMBL/GenBank/DDBJ whole genome shotgun (WGS) entry which is preliminary data.</text>
</comment>
<gene>
    <name evidence="1" type="ORF">L2E82_17005</name>
</gene>
<dbReference type="Proteomes" id="UP001055811">
    <property type="component" value="Linkage Group LG03"/>
</dbReference>
<sequence>MAVIMDQKDSDVASVKDENIQDDNNASLVDGDSIDRKSSGSRNSEGDIAMDIQEDSIVAPKKDIKGVEAIHALKIANNPRKRPKIDHQKEAMLGKKRSRQTMFLNLEDVKQAGTIKTTTPRRQNFPPPVTTRIVKESRLLLPYVLER</sequence>
<evidence type="ECO:0000313" key="1">
    <source>
        <dbReference type="EMBL" id="KAI3766926.1"/>
    </source>
</evidence>
<keyword evidence="2" id="KW-1185">Reference proteome</keyword>
<name>A0ACB9F7J6_CICIN</name>